<proteinExistence type="predicted"/>
<dbReference type="Proteomes" id="UP001497516">
    <property type="component" value="Chromosome 6"/>
</dbReference>
<organism evidence="1 2">
    <name type="scientific">Linum trigynum</name>
    <dbReference type="NCBI Taxonomy" id="586398"/>
    <lineage>
        <taxon>Eukaryota</taxon>
        <taxon>Viridiplantae</taxon>
        <taxon>Streptophyta</taxon>
        <taxon>Embryophyta</taxon>
        <taxon>Tracheophyta</taxon>
        <taxon>Spermatophyta</taxon>
        <taxon>Magnoliopsida</taxon>
        <taxon>eudicotyledons</taxon>
        <taxon>Gunneridae</taxon>
        <taxon>Pentapetalae</taxon>
        <taxon>rosids</taxon>
        <taxon>fabids</taxon>
        <taxon>Malpighiales</taxon>
        <taxon>Linaceae</taxon>
        <taxon>Linum</taxon>
    </lineage>
</organism>
<keyword evidence="2" id="KW-1185">Reference proteome</keyword>
<sequence>MGYDEPKNPSKWRFTWEAQSHAPNLKLFVLDLGDWGFAELFDGESEFGHHLEEPFHHCFVGHWENGWMMIRVVVL</sequence>
<gene>
    <name evidence="1" type="ORF">LTRI10_LOCUS37759</name>
</gene>
<name>A0AAV2FJ17_9ROSI</name>
<reference evidence="1 2" key="1">
    <citation type="submission" date="2024-04" db="EMBL/GenBank/DDBJ databases">
        <authorList>
            <person name="Fracassetti M."/>
        </authorList>
    </citation>
    <scope>NUCLEOTIDE SEQUENCE [LARGE SCALE GENOMIC DNA]</scope>
</reference>
<dbReference type="EMBL" id="OZ034819">
    <property type="protein sequence ID" value="CAL1397460.1"/>
    <property type="molecule type" value="Genomic_DNA"/>
</dbReference>
<accession>A0AAV2FJ17</accession>
<evidence type="ECO:0000313" key="1">
    <source>
        <dbReference type="EMBL" id="CAL1397460.1"/>
    </source>
</evidence>
<dbReference type="AlphaFoldDB" id="A0AAV2FJ17"/>
<evidence type="ECO:0000313" key="2">
    <source>
        <dbReference type="Proteomes" id="UP001497516"/>
    </source>
</evidence>
<protein>
    <submittedName>
        <fullName evidence="1">Uncharacterized protein</fullName>
    </submittedName>
</protein>